<evidence type="ECO:0000313" key="16">
    <source>
        <dbReference type="RefSeq" id="XP_019055663.1"/>
    </source>
</evidence>
<dbReference type="SFLD" id="SFLDG01168">
    <property type="entry name" value="Ferric_reductase_subgroup_(FRE"/>
    <property type="match status" value="1"/>
</dbReference>
<dbReference type="GO" id="GO:0046872">
    <property type="term" value="F:metal ion binding"/>
    <property type="evidence" value="ECO:0007669"/>
    <property type="project" value="UniProtKB-KW"/>
</dbReference>
<dbReference type="Pfam" id="PF08022">
    <property type="entry name" value="FAD_binding_8"/>
    <property type="match status" value="1"/>
</dbReference>
<dbReference type="Pfam" id="PF08030">
    <property type="entry name" value="NAD_binding_6"/>
    <property type="match status" value="1"/>
</dbReference>
<dbReference type="CDD" id="cd06186">
    <property type="entry name" value="NOX_Duox_like_FAD_NADP"/>
    <property type="match status" value="1"/>
</dbReference>
<feature type="transmembrane region" description="Helical" evidence="13">
    <location>
        <begin position="268"/>
        <end position="285"/>
    </location>
</feature>
<dbReference type="SFLD" id="SFLDS00052">
    <property type="entry name" value="Ferric_Reductase_Domain"/>
    <property type="match status" value="1"/>
</dbReference>
<dbReference type="InterPro" id="IPR013112">
    <property type="entry name" value="FAD-bd_8"/>
</dbReference>
<keyword evidence="10 13" id="KW-0472">Membrane</keyword>
<dbReference type="Pfam" id="PF01794">
    <property type="entry name" value="Ferric_reduct"/>
    <property type="match status" value="1"/>
</dbReference>
<keyword evidence="9" id="KW-0406">Ion transport</keyword>
<feature type="transmembrane region" description="Helical" evidence="13">
    <location>
        <begin position="610"/>
        <end position="627"/>
    </location>
</feature>
<evidence type="ECO:0000256" key="6">
    <source>
        <dbReference type="ARBA" id="ARBA00022989"/>
    </source>
</evidence>
<keyword evidence="5" id="KW-0479">Metal-binding</keyword>
<dbReference type="GO" id="GO:0000293">
    <property type="term" value="F:ferric-chelate reductase activity"/>
    <property type="evidence" value="ECO:0000318"/>
    <property type="project" value="GO_Central"/>
</dbReference>
<keyword evidence="8" id="KW-0408">Iron</keyword>
<evidence type="ECO:0000256" key="5">
    <source>
        <dbReference type="ARBA" id="ARBA00022723"/>
    </source>
</evidence>
<evidence type="ECO:0000256" key="13">
    <source>
        <dbReference type="SAM" id="Phobius"/>
    </source>
</evidence>
<dbReference type="OrthoDB" id="167398at2759"/>
<dbReference type="EC" id="1.16.1.7" evidence="12"/>
<sequence>MDSGSSTGVKASPVNHSVYNVRKSIRAALKVLFLVVFLGWLMLWIMLPTKTYKNKWTPKLSAKAKATYFGPLFFSVFCTNLLLFTFPIMFIAAFGCVYLHLGKKSDHNYYHDRKPAGASSRLAYWKRPVLVQSSLGIVTAMELAFSAMFIALMIWSLANYLNVSFQHLYADKKGGFGRWKLKFRSVSLRVSYVGNICWAFLFFPVTRASSILPLVGLTSESSIKYHIWLGHISMILFTAHSVGFIIYWAMTNQIMQMLQWSKTWVSNVAGEIAFVFALAMWATSFNRIRRKMFELFFYTHHLYPLYLFFYLLHVGIPYFCTILPGVFLFLIDRYLRFLQSRTRIRLVSARFLPCEATELNFSKSPGLTFTPASIVFVNIPSISKLQWHPFTVTSNCDMEPEKLSIIVKNVGSWSQKLYQVLSSPSSPDRLEVSIEGPYGPTSSPFLRYDLLVMVSGGSGITPFISIIRDIILRSTTPGIKIPRMLLICSFRNSADLTMLDLLIPASTGATIDISRVQLQIKAYVTREREASTTTDNQKLIRTVWFKPNLLDKPISSVLGPNHWFWLGAIISSSFVMFLLFLGILTRYYIYPIDHNTDAIYHFSGRALWDTFFVCVCIVVVASAVVLWHKKQNAVERKQIQNVDVPTPTTTPGFNNTDTELESLPRHSLLNATNVHLGERPDLKKILFECKESSVGVLVCGPKKMRHEVAKICSSGLVDNLHFEAISFNF</sequence>
<feature type="transmembrane region" description="Helical" evidence="13">
    <location>
        <begin position="27"/>
        <end position="47"/>
    </location>
</feature>
<dbReference type="InterPro" id="IPR050369">
    <property type="entry name" value="RBOH/FRE"/>
</dbReference>
<keyword evidence="3" id="KW-0813">Transport</keyword>
<dbReference type="FunFam" id="3.40.50.80:FF:000039">
    <property type="entry name" value="Ferric reduction oxidase 3"/>
    <property type="match status" value="1"/>
</dbReference>
<evidence type="ECO:0000256" key="9">
    <source>
        <dbReference type="ARBA" id="ARBA00023065"/>
    </source>
</evidence>
<feature type="domain" description="FAD-binding FR-type" evidence="14">
    <location>
        <begin position="339"/>
        <end position="444"/>
    </location>
</feature>
<feature type="transmembrane region" description="Helical" evidence="13">
    <location>
        <begin position="186"/>
        <end position="205"/>
    </location>
</feature>
<dbReference type="GO" id="GO:0005886">
    <property type="term" value="C:plasma membrane"/>
    <property type="evidence" value="ECO:0000318"/>
    <property type="project" value="GO_Central"/>
</dbReference>
<feature type="transmembrane region" description="Helical" evidence="13">
    <location>
        <begin position="305"/>
        <end position="331"/>
    </location>
</feature>
<dbReference type="AlphaFoldDB" id="A0A1U8QA50"/>
<dbReference type="FunCoup" id="A0A1U8QA50">
    <property type="interactions" value="89"/>
</dbReference>
<evidence type="ECO:0000256" key="7">
    <source>
        <dbReference type="ARBA" id="ARBA00023002"/>
    </source>
</evidence>
<dbReference type="InterPro" id="IPR013130">
    <property type="entry name" value="Fe3_Rdtase_TM_dom"/>
</dbReference>
<evidence type="ECO:0000259" key="14">
    <source>
        <dbReference type="PROSITE" id="PS51384"/>
    </source>
</evidence>
<feature type="transmembrane region" description="Helical" evidence="13">
    <location>
        <begin position="143"/>
        <end position="165"/>
    </location>
</feature>
<evidence type="ECO:0000256" key="10">
    <source>
        <dbReference type="ARBA" id="ARBA00023136"/>
    </source>
</evidence>
<evidence type="ECO:0000256" key="1">
    <source>
        <dbReference type="ARBA" id="ARBA00004141"/>
    </source>
</evidence>
<dbReference type="Proteomes" id="UP000189703">
    <property type="component" value="Unplaced"/>
</dbReference>
<dbReference type="InterPro" id="IPR017927">
    <property type="entry name" value="FAD-bd_FR_type"/>
</dbReference>
<reference evidence="16" key="1">
    <citation type="submission" date="2025-08" db="UniProtKB">
        <authorList>
            <consortium name="RefSeq"/>
        </authorList>
    </citation>
    <scope>IDENTIFICATION</scope>
</reference>
<dbReference type="GeneID" id="104611528"/>
<dbReference type="SUPFAM" id="SSF52343">
    <property type="entry name" value="Ferredoxin reductase-like, C-terminal NADP-linked domain"/>
    <property type="match status" value="1"/>
</dbReference>
<dbReference type="InParanoid" id="A0A1U8QA50"/>
<dbReference type="PANTHER" id="PTHR11972">
    <property type="entry name" value="NADPH OXIDASE"/>
    <property type="match status" value="1"/>
</dbReference>
<evidence type="ECO:0000256" key="12">
    <source>
        <dbReference type="ARBA" id="ARBA00066905"/>
    </source>
</evidence>
<keyword evidence="6 13" id="KW-1133">Transmembrane helix</keyword>
<evidence type="ECO:0000256" key="4">
    <source>
        <dbReference type="ARBA" id="ARBA00022692"/>
    </source>
</evidence>
<evidence type="ECO:0000256" key="11">
    <source>
        <dbReference type="ARBA" id="ARBA00050970"/>
    </source>
</evidence>
<dbReference type="InterPro" id="IPR039261">
    <property type="entry name" value="FNR_nucleotide-bd"/>
</dbReference>
<dbReference type="eggNOG" id="KOG0039">
    <property type="taxonomic scope" value="Eukaryota"/>
</dbReference>
<organism evidence="15 16">
    <name type="scientific">Nelumbo nucifera</name>
    <name type="common">Sacred lotus</name>
    <dbReference type="NCBI Taxonomy" id="4432"/>
    <lineage>
        <taxon>Eukaryota</taxon>
        <taxon>Viridiplantae</taxon>
        <taxon>Streptophyta</taxon>
        <taxon>Embryophyta</taxon>
        <taxon>Tracheophyta</taxon>
        <taxon>Spermatophyta</taxon>
        <taxon>Magnoliopsida</taxon>
        <taxon>Proteales</taxon>
        <taxon>Nelumbonaceae</taxon>
        <taxon>Nelumbo</taxon>
    </lineage>
</organism>
<name>A0A1U8QA50_NELNU</name>
<feature type="transmembrane region" description="Helical" evidence="13">
    <location>
        <begin position="225"/>
        <end position="248"/>
    </location>
</feature>
<proteinExistence type="inferred from homology"/>
<comment type="similarity">
    <text evidence="2">Belongs to the ferric reductase (FRE) family.</text>
</comment>
<dbReference type="PROSITE" id="PS51384">
    <property type="entry name" value="FAD_FR"/>
    <property type="match status" value="1"/>
</dbReference>
<feature type="transmembrane region" description="Helical" evidence="13">
    <location>
        <begin position="68"/>
        <end position="101"/>
    </location>
</feature>
<keyword evidence="15" id="KW-1185">Reference proteome</keyword>
<dbReference type="PANTHER" id="PTHR11972:SF79">
    <property type="entry name" value="FERRIC REDUCTION OXIDASE 4-RELATED"/>
    <property type="match status" value="1"/>
</dbReference>
<keyword evidence="4 13" id="KW-0812">Transmembrane</keyword>
<dbReference type="GO" id="GO:0140618">
    <property type="term" value="F:ferric-chelate reductase (NADH) activity"/>
    <property type="evidence" value="ECO:0007669"/>
    <property type="project" value="UniProtKB-EC"/>
</dbReference>
<dbReference type="RefSeq" id="XP_019055663.1">
    <property type="nucleotide sequence ID" value="XM_019200118.1"/>
</dbReference>
<comment type="subcellular location">
    <subcellularLocation>
        <location evidence="1">Membrane</location>
        <topology evidence="1">Multi-pass membrane protein</topology>
    </subcellularLocation>
</comment>
<dbReference type="GO" id="GO:0006811">
    <property type="term" value="P:monoatomic ion transport"/>
    <property type="evidence" value="ECO:0007669"/>
    <property type="project" value="UniProtKB-KW"/>
</dbReference>
<dbReference type="OMA" id="IHVGVAY"/>
<dbReference type="KEGG" id="nnu:104611528"/>
<protein>
    <recommendedName>
        <fullName evidence="12">ferric-chelate reductase (NADH)</fullName>
        <ecNumber evidence="12">1.16.1.7</ecNumber>
    </recommendedName>
</protein>
<dbReference type="Gene3D" id="3.40.50.80">
    <property type="entry name" value="Nucleotide-binding domain of ferredoxin-NADP reductase (FNR) module"/>
    <property type="match status" value="2"/>
</dbReference>
<evidence type="ECO:0000256" key="2">
    <source>
        <dbReference type="ARBA" id="ARBA00006278"/>
    </source>
</evidence>
<evidence type="ECO:0000256" key="8">
    <source>
        <dbReference type="ARBA" id="ARBA00023004"/>
    </source>
</evidence>
<evidence type="ECO:0000313" key="15">
    <source>
        <dbReference type="Proteomes" id="UP000189703"/>
    </source>
</evidence>
<comment type="catalytic activity">
    <reaction evidence="11">
        <text>2 a Fe(II)-siderophore + NAD(+) + H(+) = 2 a Fe(III)-siderophore + NADH</text>
        <dbReference type="Rhea" id="RHEA:15061"/>
        <dbReference type="Rhea" id="RHEA-COMP:11342"/>
        <dbReference type="Rhea" id="RHEA-COMP:11344"/>
        <dbReference type="ChEBI" id="CHEBI:15378"/>
        <dbReference type="ChEBI" id="CHEBI:29033"/>
        <dbReference type="ChEBI" id="CHEBI:29034"/>
        <dbReference type="ChEBI" id="CHEBI:57540"/>
        <dbReference type="ChEBI" id="CHEBI:57945"/>
        <dbReference type="EC" id="1.16.1.7"/>
    </reaction>
</comment>
<evidence type="ECO:0000256" key="3">
    <source>
        <dbReference type="ARBA" id="ARBA00022448"/>
    </source>
</evidence>
<keyword evidence="7" id="KW-0560">Oxidoreductase</keyword>
<dbReference type="InterPro" id="IPR013121">
    <property type="entry name" value="Fe_red_NAD-bd_6"/>
</dbReference>
<feature type="transmembrane region" description="Helical" evidence="13">
    <location>
        <begin position="563"/>
        <end position="590"/>
    </location>
</feature>
<gene>
    <name evidence="16" type="primary">LOC104611528</name>
</gene>
<accession>A0A1U8QA50</accession>